<protein>
    <submittedName>
        <fullName evidence="1">Uncharacterized protein</fullName>
    </submittedName>
</protein>
<proteinExistence type="predicted"/>
<keyword evidence="2" id="KW-1185">Reference proteome</keyword>
<reference evidence="1" key="1">
    <citation type="submission" date="2022-07" db="EMBL/GenBank/DDBJ databases">
        <authorList>
            <person name="Wu T."/>
        </authorList>
    </citation>
    <scope>NUCLEOTIDE SEQUENCE</scope>
    <source>
        <strain evidence="1">SD-1</strain>
    </source>
</reference>
<dbReference type="RefSeq" id="WP_062099212.1">
    <property type="nucleotide sequence ID" value="NZ_CP043010.1"/>
</dbReference>
<name>A0AAX3ECS9_PAEUR</name>
<evidence type="ECO:0000313" key="2">
    <source>
        <dbReference type="Proteomes" id="UP001163293"/>
    </source>
</evidence>
<dbReference type="Proteomes" id="UP001163293">
    <property type="component" value="Chromosome"/>
</dbReference>
<gene>
    <name evidence="1" type="ORF">NL394_11585</name>
</gene>
<organism evidence="1 2">
    <name type="scientific">Paenarthrobacter ureafaciens</name>
    <dbReference type="NCBI Taxonomy" id="37931"/>
    <lineage>
        <taxon>Bacteria</taxon>
        <taxon>Bacillati</taxon>
        <taxon>Actinomycetota</taxon>
        <taxon>Actinomycetes</taxon>
        <taxon>Micrococcales</taxon>
        <taxon>Micrococcaceae</taxon>
        <taxon>Paenarthrobacter</taxon>
    </lineage>
</organism>
<sequence>MSTQDALLKQVSITATDQNLVARFELDGNVPDSGAYVVGLVAANEDYSNQRRLGIEFMNGEAISFFSFNHALSAEENYDIKGVEHSGNVITGSFPASAIQGLPKGHVMTAFSEADGRDFQSGVPVKEEFHES</sequence>
<dbReference type="EMBL" id="CP101185">
    <property type="protein sequence ID" value="UYV95749.1"/>
    <property type="molecule type" value="Genomic_DNA"/>
</dbReference>
<accession>A0AAX3ECS9</accession>
<evidence type="ECO:0000313" key="1">
    <source>
        <dbReference type="EMBL" id="UYV95749.1"/>
    </source>
</evidence>
<dbReference type="AlphaFoldDB" id="A0AAX3ECS9"/>